<evidence type="ECO:0000256" key="1">
    <source>
        <dbReference type="SAM" id="Phobius"/>
    </source>
</evidence>
<keyword evidence="1" id="KW-1133">Transmembrane helix</keyword>
<keyword evidence="1" id="KW-0812">Transmembrane</keyword>
<feature type="transmembrane region" description="Helical" evidence="1">
    <location>
        <begin position="116"/>
        <end position="139"/>
    </location>
</feature>
<feature type="transmembrane region" description="Helical" evidence="1">
    <location>
        <begin position="160"/>
        <end position="179"/>
    </location>
</feature>
<organism evidence="2 3">
    <name type="scientific">Rhizoctonia solani</name>
    <dbReference type="NCBI Taxonomy" id="456999"/>
    <lineage>
        <taxon>Eukaryota</taxon>
        <taxon>Fungi</taxon>
        <taxon>Dikarya</taxon>
        <taxon>Basidiomycota</taxon>
        <taxon>Agaricomycotina</taxon>
        <taxon>Agaricomycetes</taxon>
        <taxon>Cantharellales</taxon>
        <taxon>Ceratobasidiaceae</taxon>
        <taxon>Rhizoctonia</taxon>
    </lineage>
</organism>
<dbReference type="Proteomes" id="UP000663827">
    <property type="component" value="Unassembled WGS sequence"/>
</dbReference>
<dbReference type="AlphaFoldDB" id="A0A8H3DTU1"/>
<evidence type="ECO:0000313" key="3">
    <source>
        <dbReference type="Proteomes" id="UP000663827"/>
    </source>
</evidence>
<proteinExistence type="predicted"/>
<accession>A0A8H3DTU1</accession>
<name>A0A8H3DTU1_9AGAM</name>
<gene>
    <name evidence="2" type="ORF">RDB_LOCUS3106</name>
</gene>
<evidence type="ECO:0008006" key="4">
    <source>
        <dbReference type="Google" id="ProtNLM"/>
    </source>
</evidence>
<comment type="caution">
    <text evidence="2">The sequence shown here is derived from an EMBL/GenBank/DDBJ whole genome shotgun (WGS) entry which is preliminary data.</text>
</comment>
<keyword evidence="1" id="KW-0472">Membrane</keyword>
<dbReference type="EMBL" id="CAJNJQ010000071">
    <property type="protein sequence ID" value="CAE7054245.1"/>
    <property type="molecule type" value="Genomic_DNA"/>
</dbReference>
<feature type="transmembrane region" description="Helical" evidence="1">
    <location>
        <begin position="48"/>
        <end position="71"/>
    </location>
</feature>
<evidence type="ECO:0000313" key="2">
    <source>
        <dbReference type="EMBL" id="CAE7054245.1"/>
    </source>
</evidence>
<reference evidence="2" key="1">
    <citation type="submission" date="2021-01" db="EMBL/GenBank/DDBJ databases">
        <authorList>
            <person name="Kaushik A."/>
        </authorList>
    </citation>
    <scope>NUCLEOTIDE SEQUENCE</scope>
    <source>
        <strain evidence="2">AG5</strain>
    </source>
</reference>
<protein>
    <recommendedName>
        <fullName evidence="4">Transmembrane protein</fullName>
    </recommendedName>
</protein>
<sequence>MHRPVQLYARVDNPSSDLMQRRVDTPSPSLSKDLSPNVAPGKQKLTTVMIMVLPLIFQAAIAIAIACIMIFPLDQSQFFLERYPTVTLADGTSIQLDGYHLLQSDITTLLSVSLVILRWVAAAWAGPLCWRVICLLGESHGVQRRDIRWASNRMVLPPSTYFRNPLAFVLGIILLVSAVPQAFSPVLTGAIRWEPITLNLDPIPGHSQPIVNISEQHFFDSEYSGSNVPMIIARDYVTTWGNSSETNVSRRLIPAIEGLGINSTLANITLPYLHTSVEWYKTLPSEVKRRINETMYVDGILAENATQLQNTHGSIWLTTDQVDFWWTRSWYLVLRAREGACSLQYYPYSPHMEDFPGYCHAVARVWFNATSGLCVNCRVVSQSVVQNDTELQLAQHDPTGKSYRVANMLAARIPNMTVLTTLLPAVEADRTRYVQMFLFRAYCSLWATTTELASQGVGAIAHRQSAYSPPLPSLKARVDSARVFAWLGVQLLATCAGVVFLYLQSKSKHPLIEDASMIAFDMDTSDAPKPSAHDKSEPTTLLIFESDGESWKVVVNSSLDPSTGTSKPSISVF</sequence>